<dbReference type="InterPro" id="IPR023430">
    <property type="entry name" value="Pept_HybD-like_dom_sf"/>
</dbReference>
<dbReference type="Pfam" id="PF06866">
    <property type="entry name" value="DUF1256"/>
    <property type="match status" value="1"/>
</dbReference>
<dbReference type="SUPFAM" id="SSF53163">
    <property type="entry name" value="HybD-like"/>
    <property type="match status" value="1"/>
</dbReference>
<evidence type="ECO:0000313" key="2">
    <source>
        <dbReference type="Proteomes" id="UP000184310"/>
    </source>
</evidence>
<proteinExistence type="predicted"/>
<reference evidence="1 2" key="1">
    <citation type="submission" date="2016-11" db="EMBL/GenBank/DDBJ databases">
        <authorList>
            <person name="Jaros S."/>
            <person name="Januszkiewicz K."/>
            <person name="Wedrychowicz H."/>
        </authorList>
    </citation>
    <scope>NUCLEOTIDE SEQUENCE [LARGE SCALE GENOMIC DNA]</scope>
    <source>
        <strain evidence="1 2">DSM 21758</strain>
    </source>
</reference>
<dbReference type="InterPro" id="IPR009665">
    <property type="entry name" value="YyaC"/>
</dbReference>
<protein>
    <submittedName>
        <fullName evidence="1">Putative sporulation protein YyaC</fullName>
    </submittedName>
</protein>
<accession>A0A1M6HPU4</accession>
<organism evidence="1 2">
    <name type="scientific">Clostridium cavendishii DSM 21758</name>
    <dbReference type="NCBI Taxonomy" id="1121302"/>
    <lineage>
        <taxon>Bacteria</taxon>
        <taxon>Bacillati</taxon>
        <taxon>Bacillota</taxon>
        <taxon>Clostridia</taxon>
        <taxon>Eubacteriales</taxon>
        <taxon>Clostridiaceae</taxon>
        <taxon>Clostridium</taxon>
    </lineage>
</organism>
<evidence type="ECO:0000313" key="1">
    <source>
        <dbReference type="EMBL" id="SHJ24208.1"/>
    </source>
</evidence>
<dbReference type="NCBIfam" id="TIGR02841">
    <property type="entry name" value="spore_YyaC"/>
    <property type="match status" value="1"/>
</dbReference>
<dbReference type="OrthoDB" id="9815953at2"/>
<dbReference type="STRING" id="1121302.SAMN02745163_01541"/>
<dbReference type="RefSeq" id="WP_072986098.1">
    <property type="nucleotide sequence ID" value="NZ_FQZB01000007.1"/>
</dbReference>
<dbReference type="Proteomes" id="UP000184310">
    <property type="component" value="Unassembled WGS sequence"/>
</dbReference>
<dbReference type="EMBL" id="FQZB01000007">
    <property type="protein sequence ID" value="SHJ24208.1"/>
    <property type="molecule type" value="Genomic_DNA"/>
</dbReference>
<name>A0A1M6HPU4_9CLOT</name>
<dbReference type="AlphaFoldDB" id="A0A1M6HPU4"/>
<gene>
    <name evidence="1" type="ORF">SAMN02745163_01541</name>
</gene>
<sequence>MLSLSVYYEDEDASIKLGKFIKEIININEKVIIVCIGTDKYICDCLGPLVGSLLVDSKIPLNVYGVLNNPIHSINFEETTKEIINLYPDYKIIAIDGYLGNEEEIGYIHFGEGGINPGAAVYKKHSPIGDYAIKAVIQNVEVSDYLLKLPIRLRYIFKIATIIRDAFKYAYEI</sequence>
<keyword evidence="2" id="KW-1185">Reference proteome</keyword>